<organism evidence="1 2">
    <name type="scientific">Austropuccinia psidii MF-1</name>
    <dbReference type="NCBI Taxonomy" id="1389203"/>
    <lineage>
        <taxon>Eukaryota</taxon>
        <taxon>Fungi</taxon>
        <taxon>Dikarya</taxon>
        <taxon>Basidiomycota</taxon>
        <taxon>Pucciniomycotina</taxon>
        <taxon>Pucciniomycetes</taxon>
        <taxon>Pucciniales</taxon>
        <taxon>Sphaerophragmiaceae</taxon>
        <taxon>Austropuccinia</taxon>
    </lineage>
</organism>
<dbReference type="EMBL" id="AVOT02104197">
    <property type="protein sequence ID" value="MBW0579060.1"/>
    <property type="molecule type" value="Genomic_DNA"/>
</dbReference>
<dbReference type="AlphaFoldDB" id="A0A9Q3KCU5"/>
<gene>
    <name evidence="1" type="ORF">O181_118775</name>
</gene>
<reference evidence="1" key="1">
    <citation type="submission" date="2021-03" db="EMBL/GenBank/DDBJ databases">
        <title>Draft genome sequence of rust myrtle Austropuccinia psidii MF-1, a brazilian biotype.</title>
        <authorList>
            <person name="Quecine M.C."/>
            <person name="Pachon D.M.R."/>
            <person name="Bonatelli M.L."/>
            <person name="Correr F.H."/>
            <person name="Franceschini L.M."/>
            <person name="Leite T.F."/>
            <person name="Margarido G.R.A."/>
            <person name="Almeida C.A."/>
            <person name="Ferrarezi J.A."/>
            <person name="Labate C.A."/>
        </authorList>
    </citation>
    <scope>NUCLEOTIDE SEQUENCE</scope>
    <source>
        <strain evidence="1">MF-1</strain>
    </source>
</reference>
<evidence type="ECO:0000313" key="2">
    <source>
        <dbReference type="Proteomes" id="UP000765509"/>
    </source>
</evidence>
<evidence type="ECO:0000313" key="1">
    <source>
        <dbReference type="EMBL" id="MBW0579060.1"/>
    </source>
</evidence>
<accession>A0A9Q3KCU5</accession>
<name>A0A9Q3KCU5_9BASI</name>
<sequence>MLTFSGPNSVFPNQGPKIQRPFQRRTLELISLVIRRPFKDHNHHGPAGVGLEIHSGLFQGPSSEVIHYFNQFSRNQVFQYSLDSSIGLYRRQSINLYVLGPIRPIQSSTVGIHSHSSISRWPELYWPDSDNTADDPSSRISLSVFHIYWPPFSTWGLFPQLLNILDLVLSLFSFTSIKLILIILIQSFSTFSLFLPCLSVDIGGDILC</sequence>
<proteinExistence type="predicted"/>
<protein>
    <submittedName>
        <fullName evidence="1">Uncharacterized protein</fullName>
    </submittedName>
</protein>
<keyword evidence="2" id="KW-1185">Reference proteome</keyword>
<comment type="caution">
    <text evidence="1">The sequence shown here is derived from an EMBL/GenBank/DDBJ whole genome shotgun (WGS) entry which is preliminary data.</text>
</comment>
<dbReference type="Proteomes" id="UP000765509">
    <property type="component" value="Unassembled WGS sequence"/>
</dbReference>